<proteinExistence type="inferred from homology"/>
<dbReference type="PANTHER" id="PTHR11712:SF320">
    <property type="entry name" value="BETA-KETOACYL SYNTHASE"/>
    <property type="match status" value="1"/>
</dbReference>
<dbReference type="UniPathway" id="UPA00094"/>
<dbReference type="InterPro" id="IPR000794">
    <property type="entry name" value="Beta-ketoacyl_synthase"/>
</dbReference>
<dbReference type="PROSITE" id="PS00606">
    <property type="entry name" value="KS3_1"/>
    <property type="match status" value="1"/>
</dbReference>
<dbReference type="GO" id="GO:0004315">
    <property type="term" value="F:3-oxoacyl-[acyl-carrier-protein] synthase activity"/>
    <property type="evidence" value="ECO:0007669"/>
    <property type="project" value="InterPro"/>
</dbReference>
<name>A0A6N8EET5_9GAMM</name>
<sequence>MAREAARMALHGQPEPPDAIVLGCTTGGIFTTEEQLRNKEHSPDGYRSHGLLSLVEDIANLCHCTGPALTVSTACSSGAVAIALALNLLRTGQARRVLAGGVDSLSRLTYYGFHSLQLVDRNGCRPLDAGRQGLAVAEGAAMLLLTTEQIEQPLACLLGAGLSCDAYHPTAPHPEGKGARAAMQAAIEDAGLAPEDIDYINLHGTGTPDNDLAEARAIASLFASPPPLSSVKGAIGHSLAAAGAIEAVVSCLAISRGLIPGTVGCRQPDPAFAFTPEMTCVQRPVRTVLSNSFGFGGNNGSLVFGNLAHQHPPLPSSREAWLAIHGSACLTGIGLLHETFARLQEGGSAGGRFPDADLAQRLPARLIRRIKRLARIALLLAGEARSNAEGQDGPDTVFMGTGWGALSETWDFLQGLESSGEQFPSPTDFVGSVHNSPAGQVAMLLKATGANVTCSGGDYSFEQAFLAAQTLLPETGQSAMLLGVDEAHAEFTPLLDWSIGTGDLADGGGGLYVNRDREQAKCLARLAYYGRGGGDDLPDRLFAALGGAEYFHRHSVVLFAGVPAAMQAESGPQLERLQHLIGHSLPVCRYRDFVGEFASASAIAAVLASQCIETGRVPGTLVGGADVMLGPESRVLVLGTGQCLTAMEFFRP</sequence>
<dbReference type="Pfam" id="PF00109">
    <property type="entry name" value="ketoacyl-synt"/>
    <property type="match status" value="1"/>
</dbReference>
<dbReference type="Gene3D" id="3.40.47.10">
    <property type="match status" value="2"/>
</dbReference>
<dbReference type="PROSITE" id="PS52004">
    <property type="entry name" value="KS3_2"/>
    <property type="match status" value="1"/>
</dbReference>
<dbReference type="Proteomes" id="UP000434044">
    <property type="component" value="Unassembled WGS sequence"/>
</dbReference>
<keyword evidence="7" id="KW-1185">Reference proteome</keyword>
<comment type="similarity">
    <text evidence="2 4">Belongs to the thiolase-like superfamily. Beta-ketoacyl-ACP synthases family.</text>
</comment>
<evidence type="ECO:0000259" key="5">
    <source>
        <dbReference type="PROSITE" id="PS52004"/>
    </source>
</evidence>
<evidence type="ECO:0000256" key="3">
    <source>
        <dbReference type="ARBA" id="ARBA00022679"/>
    </source>
</evidence>
<evidence type="ECO:0000256" key="4">
    <source>
        <dbReference type="RuleBase" id="RU003694"/>
    </source>
</evidence>
<evidence type="ECO:0000256" key="1">
    <source>
        <dbReference type="ARBA" id="ARBA00005194"/>
    </source>
</evidence>
<dbReference type="EMBL" id="WNKT01000030">
    <property type="protein sequence ID" value="MTW22040.1"/>
    <property type="molecule type" value="Genomic_DNA"/>
</dbReference>
<dbReference type="InterPro" id="IPR014031">
    <property type="entry name" value="Ketoacyl_synth_C"/>
</dbReference>
<accession>A0A6N8EET5</accession>
<gene>
    <name evidence="6" type="ORF">GJ668_13190</name>
</gene>
<organism evidence="6 7">
    <name type="scientific">Allochromatium palmeri</name>
    <dbReference type="NCBI Taxonomy" id="231048"/>
    <lineage>
        <taxon>Bacteria</taxon>
        <taxon>Pseudomonadati</taxon>
        <taxon>Pseudomonadota</taxon>
        <taxon>Gammaproteobacteria</taxon>
        <taxon>Chromatiales</taxon>
        <taxon>Chromatiaceae</taxon>
        <taxon>Allochromatium</taxon>
    </lineage>
</organism>
<dbReference type="Pfam" id="PF13723">
    <property type="entry name" value="Ketoacyl-synt_2"/>
    <property type="match status" value="1"/>
</dbReference>
<evidence type="ECO:0000256" key="2">
    <source>
        <dbReference type="ARBA" id="ARBA00008467"/>
    </source>
</evidence>
<evidence type="ECO:0000313" key="6">
    <source>
        <dbReference type="EMBL" id="MTW22040.1"/>
    </source>
</evidence>
<reference evidence="6 7" key="1">
    <citation type="submission" date="2019-11" db="EMBL/GenBank/DDBJ databases">
        <title>Whole-genome sequence of the anaerobic purple sulfur bacterium Allochromatium palmeri DSM 15591.</title>
        <authorList>
            <person name="Kyndt J.A."/>
            <person name="Meyer T.E."/>
        </authorList>
    </citation>
    <scope>NUCLEOTIDE SEQUENCE [LARGE SCALE GENOMIC DNA]</scope>
    <source>
        <strain evidence="6 7">DSM 15591</strain>
    </source>
</reference>
<evidence type="ECO:0000313" key="7">
    <source>
        <dbReference type="Proteomes" id="UP000434044"/>
    </source>
</evidence>
<comment type="caution">
    <text evidence="6">The sequence shown here is derived from an EMBL/GenBank/DDBJ whole genome shotgun (WGS) entry which is preliminary data.</text>
</comment>
<comment type="pathway">
    <text evidence="1">Lipid metabolism; fatty acid biosynthesis.</text>
</comment>
<dbReference type="Pfam" id="PF02801">
    <property type="entry name" value="Ketoacyl-synt_C"/>
    <property type="match status" value="1"/>
</dbReference>
<keyword evidence="3 4" id="KW-0808">Transferase</keyword>
<dbReference type="SMART" id="SM00825">
    <property type="entry name" value="PKS_KS"/>
    <property type="match status" value="1"/>
</dbReference>
<dbReference type="GO" id="GO:0005829">
    <property type="term" value="C:cytosol"/>
    <property type="evidence" value="ECO:0007669"/>
    <property type="project" value="TreeGrafter"/>
</dbReference>
<dbReference type="InterPro" id="IPR020841">
    <property type="entry name" value="PKS_Beta-ketoAc_synthase_dom"/>
</dbReference>
<dbReference type="InterPro" id="IPR016039">
    <property type="entry name" value="Thiolase-like"/>
</dbReference>
<dbReference type="SUPFAM" id="SSF53901">
    <property type="entry name" value="Thiolase-like"/>
    <property type="match status" value="3"/>
</dbReference>
<dbReference type="InterPro" id="IPR018201">
    <property type="entry name" value="Ketoacyl_synth_AS"/>
</dbReference>
<dbReference type="OrthoDB" id="9808669at2"/>
<dbReference type="AlphaFoldDB" id="A0A6N8EET5"/>
<dbReference type="InterPro" id="IPR014030">
    <property type="entry name" value="Ketoacyl_synth_N"/>
</dbReference>
<dbReference type="PANTHER" id="PTHR11712">
    <property type="entry name" value="POLYKETIDE SYNTHASE-RELATED"/>
    <property type="match status" value="1"/>
</dbReference>
<protein>
    <submittedName>
        <fullName evidence="6">3-oxoacyl-ACP synthase</fullName>
    </submittedName>
</protein>
<dbReference type="CDD" id="cd00834">
    <property type="entry name" value="KAS_I_II"/>
    <property type="match status" value="1"/>
</dbReference>
<dbReference type="GO" id="GO:0006633">
    <property type="term" value="P:fatty acid biosynthetic process"/>
    <property type="evidence" value="ECO:0007669"/>
    <property type="project" value="UniProtKB-UniPathway"/>
</dbReference>
<feature type="domain" description="Ketosynthase family 3 (KS3)" evidence="5">
    <location>
        <begin position="1"/>
        <end position="306"/>
    </location>
</feature>